<sequence length="265" mass="30755">MISSTLKEVVKYIGLFVLSTIAMEVITFIFNNDKSENIISPIIYYIGIFLLFLVFTTISLKRRKINILEICNFRKITFKDAVFTIVLATAYSFVISAIYTILDSKGIITPFREEYENSMQRFIDNTKTELVIFTIVIAAPFFEELMFRGLIFGTMLRNQINIFLAVTVQALLFGLFHFDLYQGMDAFFAGIFSAFVLYCTNSIWNSIIFHAVSNSFGLISLIYNINESTESYLPIMYYIFMLVIGIILMYAPMRYFFRRKSEIKN</sequence>
<dbReference type="GO" id="GO:0008237">
    <property type="term" value="F:metallopeptidase activity"/>
    <property type="evidence" value="ECO:0007669"/>
    <property type="project" value="UniProtKB-KW"/>
</dbReference>
<feature type="domain" description="CAAX prenyl protease 2/Lysostaphin resistance protein A-like" evidence="2">
    <location>
        <begin position="130"/>
        <end position="215"/>
    </location>
</feature>
<gene>
    <name evidence="3" type="ORF">OTJ99_000186</name>
</gene>
<keyword evidence="3" id="KW-0378">Hydrolase</keyword>
<feature type="transmembrane region" description="Helical" evidence="1">
    <location>
        <begin position="184"/>
        <end position="200"/>
    </location>
</feature>
<feature type="transmembrane region" description="Helical" evidence="1">
    <location>
        <begin position="42"/>
        <end position="60"/>
    </location>
</feature>
<keyword evidence="3" id="KW-0645">Protease</keyword>
<keyword evidence="3" id="KW-0482">Metalloprotease</keyword>
<dbReference type="EMBL" id="CP113864">
    <property type="protein sequence ID" value="WAM31737.1"/>
    <property type="molecule type" value="Genomic_DNA"/>
</dbReference>
<dbReference type="Proteomes" id="UP001164745">
    <property type="component" value="Chromosome"/>
</dbReference>
<feature type="transmembrane region" description="Helical" evidence="1">
    <location>
        <begin position="130"/>
        <end position="147"/>
    </location>
</feature>
<dbReference type="Pfam" id="PF02517">
    <property type="entry name" value="Rce1-like"/>
    <property type="match status" value="1"/>
</dbReference>
<evidence type="ECO:0000256" key="1">
    <source>
        <dbReference type="SAM" id="Phobius"/>
    </source>
</evidence>
<dbReference type="PANTHER" id="PTHR36435">
    <property type="entry name" value="SLR1288 PROTEIN"/>
    <property type="match status" value="1"/>
</dbReference>
<proteinExistence type="predicted"/>
<evidence type="ECO:0000313" key="4">
    <source>
        <dbReference type="Proteomes" id="UP001164745"/>
    </source>
</evidence>
<dbReference type="InterPro" id="IPR052710">
    <property type="entry name" value="CAAX_protease"/>
</dbReference>
<evidence type="ECO:0000259" key="2">
    <source>
        <dbReference type="Pfam" id="PF02517"/>
    </source>
</evidence>
<dbReference type="PANTHER" id="PTHR36435:SF1">
    <property type="entry name" value="CAAX AMINO TERMINAL PROTEASE FAMILY PROTEIN"/>
    <property type="match status" value="1"/>
</dbReference>
<keyword evidence="1" id="KW-1133">Transmembrane helix</keyword>
<evidence type="ECO:0000313" key="3">
    <source>
        <dbReference type="EMBL" id="WAM31737.1"/>
    </source>
</evidence>
<feature type="transmembrane region" description="Helical" evidence="1">
    <location>
        <begin position="207"/>
        <end position="225"/>
    </location>
</feature>
<reference evidence="3" key="1">
    <citation type="submission" date="2022-12" db="EMBL/GenBank/DDBJ databases">
        <authorList>
            <person name="Bing R.G."/>
            <person name="Willard D.J."/>
            <person name="Manesh M.J.H."/>
            <person name="Laemthong T."/>
            <person name="Crosby J.R."/>
            <person name="Kelly R.M."/>
        </authorList>
    </citation>
    <scope>NUCLEOTIDE SEQUENCE</scope>
    <source>
        <strain evidence="3">DSM 8991</strain>
    </source>
</reference>
<feature type="transmembrane region" description="Helical" evidence="1">
    <location>
        <begin position="12"/>
        <end position="30"/>
    </location>
</feature>
<keyword evidence="1" id="KW-0812">Transmembrane</keyword>
<keyword evidence="4" id="KW-1185">Reference proteome</keyword>
<keyword evidence="1" id="KW-0472">Membrane</keyword>
<dbReference type="InterPro" id="IPR003675">
    <property type="entry name" value="Rce1/LyrA-like_dom"/>
</dbReference>
<feature type="transmembrane region" description="Helical" evidence="1">
    <location>
        <begin position="159"/>
        <end position="178"/>
    </location>
</feature>
<accession>A0ABY7BFY3</accession>
<organism evidence="3 4">
    <name type="scientific">Caldicellulosiruptor naganoensis</name>
    <dbReference type="NCBI Taxonomy" id="29324"/>
    <lineage>
        <taxon>Bacteria</taxon>
        <taxon>Bacillati</taxon>
        <taxon>Bacillota</taxon>
        <taxon>Bacillota incertae sedis</taxon>
        <taxon>Caldicellulosiruptorales</taxon>
        <taxon>Caldicellulosiruptoraceae</taxon>
        <taxon>Caldicellulosiruptor</taxon>
    </lineage>
</organism>
<feature type="transmembrane region" description="Helical" evidence="1">
    <location>
        <begin position="237"/>
        <end position="257"/>
    </location>
</feature>
<protein>
    <submittedName>
        <fullName evidence="3">CPBP family intramembrane metalloprotease</fullName>
    </submittedName>
</protein>
<feature type="transmembrane region" description="Helical" evidence="1">
    <location>
        <begin position="81"/>
        <end position="102"/>
    </location>
</feature>
<name>A0ABY7BFY3_9FIRM</name>
<dbReference type="RefSeq" id="WP_045164508.1">
    <property type="nucleotide sequence ID" value="NZ_CP113864.1"/>
</dbReference>